<proteinExistence type="evidence at transcript level"/>
<dbReference type="EMBL" id="AK403111">
    <property type="protein sequence ID" value="BAM19563.1"/>
    <property type="molecule type" value="mRNA"/>
</dbReference>
<name>I4DNS3_PAPXU</name>
<accession>I4DNS3</accession>
<evidence type="ECO:0008006" key="2">
    <source>
        <dbReference type="Google" id="ProtNLM"/>
    </source>
</evidence>
<organism evidence="1">
    <name type="scientific">Papilio xuthus</name>
    <name type="common">Asian swallowtail butterfly</name>
    <dbReference type="NCBI Taxonomy" id="66420"/>
    <lineage>
        <taxon>Eukaryota</taxon>
        <taxon>Metazoa</taxon>
        <taxon>Ecdysozoa</taxon>
        <taxon>Arthropoda</taxon>
        <taxon>Hexapoda</taxon>
        <taxon>Insecta</taxon>
        <taxon>Pterygota</taxon>
        <taxon>Neoptera</taxon>
        <taxon>Endopterygota</taxon>
        <taxon>Lepidoptera</taxon>
        <taxon>Glossata</taxon>
        <taxon>Ditrysia</taxon>
        <taxon>Papilionoidea</taxon>
        <taxon>Papilionidae</taxon>
        <taxon>Papilioninae</taxon>
        <taxon>Papilio</taxon>
    </lineage>
</organism>
<dbReference type="SUPFAM" id="SSF48452">
    <property type="entry name" value="TPR-like"/>
    <property type="match status" value="1"/>
</dbReference>
<reference evidence="1" key="1">
    <citation type="journal article" date="2012" name="BMC Biol.">
        <title>Comprehensive microarray-based analysis for stage-specific larval camouflage pattern-associated genes in the swallowtail butterfly, Papilio xuthus.</title>
        <authorList>
            <person name="Futahashi R."/>
            <person name="Shirataki H."/>
            <person name="Narita T."/>
            <person name="Mita K."/>
            <person name="Fujiwara H."/>
        </authorList>
    </citation>
    <scope>NUCLEOTIDE SEQUENCE</scope>
    <source>
        <tissue evidence="1">Epidermis</tissue>
    </source>
</reference>
<sequence length="134" mass="15333">MTEDWYGRLLVVYEKSNKGLDLMVSSLNRMEKLDVEKEHIVIQMNDIATVCDQLEKYDEGISYLLQAIEVGKQLPDMDELGAVYVNLGRLYMKKMLLDKARKSCGAGWKLGVTAKNDDIKHEAELCFKEIKNLS</sequence>
<dbReference type="Gene3D" id="1.25.40.10">
    <property type="entry name" value="Tetratricopeptide repeat domain"/>
    <property type="match status" value="1"/>
</dbReference>
<evidence type="ECO:0000313" key="1">
    <source>
        <dbReference type="EMBL" id="BAM19563.1"/>
    </source>
</evidence>
<dbReference type="AlphaFoldDB" id="I4DNS3"/>
<dbReference type="InterPro" id="IPR011990">
    <property type="entry name" value="TPR-like_helical_dom_sf"/>
</dbReference>
<protein>
    <recommendedName>
        <fullName evidence="2">Tetratricopeptide repeat protein 19-like, mitochondrial</fullName>
    </recommendedName>
</protein>